<dbReference type="OrthoDB" id="329835at2759"/>
<dbReference type="InterPro" id="IPR016039">
    <property type="entry name" value="Thiolase-like"/>
</dbReference>
<dbReference type="EMBL" id="FJUY01000002">
    <property type="protein sequence ID" value="CZT16389.1"/>
    <property type="molecule type" value="Genomic_DNA"/>
</dbReference>
<protein>
    <submittedName>
        <fullName evidence="6">Related to stilbene synthase 2</fullName>
    </submittedName>
</protein>
<gene>
    <name evidence="6" type="ORF">RCC_02232</name>
</gene>
<dbReference type="STRING" id="112498.A0A2D3V4H2"/>
<comment type="similarity">
    <text evidence="1 3">Belongs to the thiolase-like superfamily. Chalcone/stilbene synthases family.</text>
</comment>
<dbReference type="PANTHER" id="PTHR11877:SF46">
    <property type="entry name" value="TYPE III POLYKETIDE SYNTHASE A"/>
    <property type="match status" value="1"/>
</dbReference>
<dbReference type="GO" id="GO:0016747">
    <property type="term" value="F:acyltransferase activity, transferring groups other than amino-acyl groups"/>
    <property type="evidence" value="ECO:0007669"/>
    <property type="project" value="InterPro"/>
</dbReference>
<dbReference type="InterPro" id="IPR012328">
    <property type="entry name" value="Chalcone/stilbene_synt_C"/>
</dbReference>
<dbReference type="PIRSF" id="PIRSF000451">
    <property type="entry name" value="PKS_III"/>
    <property type="match status" value="1"/>
</dbReference>
<feature type="domain" description="Chalcone/stilbene synthase N-terminal" evidence="4">
    <location>
        <begin position="87"/>
        <end position="236"/>
    </location>
</feature>
<dbReference type="InterPro" id="IPR011141">
    <property type="entry name" value="Polyketide_synthase_type-III"/>
</dbReference>
<feature type="domain" description="Chalcone/stilbene synthase C-terminal" evidence="5">
    <location>
        <begin position="258"/>
        <end position="395"/>
    </location>
</feature>
<evidence type="ECO:0000313" key="6">
    <source>
        <dbReference type="EMBL" id="CZT16389.1"/>
    </source>
</evidence>
<evidence type="ECO:0000256" key="3">
    <source>
        <dbReference type="RuleBase" id="RU003633"/>
    </source>
</evidence>
<keyword evidence="2 3" id="KW-0808">Transferase</keyword>
<evidence type="ECO:0000259" key="5">
    <source>
        <dbReference type="Pfam" id="PF02797"/>
    </source>
</evidence>
<proteinExistence type="inferred from homology"/>
<dbReference type="AlphaFoldDB" id="A0A2D3V4H2"/>
<dbReference type="Gene3D" id="3.40.47.10">
    <property type="match status" value="2"/>
</dbReference>
<dbReference type="Proteomes" id="UP000225277">
    <property type="component" value="Unassembled WGS sequence"/>
</dbReference>
<evidence type="ECO:0000313" key="7">
    <source>
        <dbReference type="Proteomes" id="UP000225277"/>
    </source>
</evidence>
<name>A0A2D3V4H2_9PEZI</name>
<reference evidence="6 7" key="1">
    <citation type="submission" date="2016-03" db="EMBL/GenBank/DDBJ databases">
        <authorList>
            <person name="Ploux O."/>
        </authorList>
    </citation>
    <scope>NUCLEOTIDE SEQUENCE [LARGE SCALE GENOMIC DNA]</scope>
    <source>
        <strain evidence="6 7">URUG2</strain>
    </source>
</reference>
<accession>A0A2D3V4H2</accession>
<keyword evidence="3" id="KW-0012">Acyltransferase</keyword>
<evidence type="ECO:0000256" key="2">
    <source>
        <dbReference type="ARBA" id="ARBA00022679"/>
    </source>
</evidence>
<sequence length="411" mass="44158">MATQTNQSKTNPTHHTPPRLWITGLASQFPPYTLTPSDFENIARKFYDVSSPGISKLLRINLSTEIQTRSSINPYSSPGSFGTHPTPPTITHQDEFFRTHGVSLTLQAAQAALLESTLQSHEITHTIAVTCTNQGNPGYDVLVNRALGLRESVDRMLLHGVGCAGGLAILRAAAQVAAGAEARGRPARVLGFACELCTLGVRSELAAAAAVEKIGGEEEVGVAGVLFSDGAAAFVLCNGIGMGEGITPLFELVEWGNSIIPDTVDRMSFYADPYGNRTVLARDVPNLVKQAVEPMFDSIVPDYSAHFSNGLMRKSDFDWALHPGGKAIIEGVKKMLDLSEHQLRATREIYRTKGNSSSPAVLMVLDQLRLMGRGSDHVVATSFGPGLAIEMALLRRCRESETPGSELDAAF</sequence>
<dbReference type="GO" id="GO:0030639">
    <property type="term" value="P:polyketide biosynthetic process"/>
    <property type="evidence" value="ECO:0007669"/>
    <property type="project" value="TreeGrafter"/>
</dbReference>
<dbReference type="PANTHER" id="PTHR11877">
    <property type="entry name" value="HYDROXYMETHYLGLUTARYL-COA SYNTHASE"/>
    <property type="match status" value="1"/>
</dbReference>
<dbReference type="InterPro" id="IPR001099">
    <property type="entry name" value="Chalcone/stilbene_synt_N"/>
</dbReference>
<dbReference type="Pfam" id="PF02797">
    <property type="entry name" value="Chal_sti_synt_C"/>
    <property type="match status" value="1"/>
</dbReference>
<dbReference type="GeneID" id="35597453"/>
<evidence type="ECO:0000259" key="4">
    <source>
        <dbReference type="Pfam" id="PF00195"/>
    </source>
</evidence>
<dbReference type="SUPFAM" id="SSF53901">
    <property type="entry name" value="Thiolase-like"/>
    <property type="match status" value="2"/>
</dbReference>
<dbReference type="RefSeq" id="XP_023623282.1">
    <property type="nucleotide sequence ID" value="XM_023767514.1"/>
</dbReference>
<organism evidence="6 7">
    <name type="scientific">Ramularia collo-cygni</name>
    <dbReference type="NCBI Taxonomy" id="112498"/>
    <lineage>
        <taxon>Eukaryota</taxon>
        <taxon>Fungi</taxon>
        <taxon>Dikarya</taxon>
        <taxon>Ascomycota</taxon>
        <taxon>Pezizomycotina</taxon>
        <taxon>Dothideomycetes</taxon>
        <taxon>Dothideomycetidae</taxon>
        <taxon>Mycosphaerellales</taxon>
        <taxon>Mycosphaerellaceae</taxon>
        <taxon>Ramularia</taxon>
    </lineage>
</organism>
<dbReference type="Pfam" id="PF00195">
    <property type="entry name" value="Chal_sti_synt_N"/>
    <property type="match status" value="1"/>
</dbReference>
<evidence type="ECO:0000256" key="1">
    <source>
        <dbReference type="ARBA" id="ARBA00005531"/>
    </source>
</evidence>
<keyword evidence="7" id="KW-1185">Reference proteome</keyword>